<feature type="chain" id="PRO_5035963840" description="Purple acid phosphatase" evidence="3">
    <location>
        <begin position="25"/>
        <end position="453"/>
    </location>
</feature>
<name>A0A8U0W5A3_9MUSC</name>
<dbReference type="Pfam" id="PF16656">
    <property type="entry name" value="Pur_ac_phosph_N"/>
    <property type="match status" value="1"/>
</dbReference>
<evidence type="ECO:0000259" key="4">
    <source>
        <dbReference type="Pfam" id="PF00149"/>
    </source>
</evidence>
<feature type="signal peptide" evidence="3">
    <location>
        <begin position="1"/>
        <end position="24"/>
    </location>
</feature>
<dbReference type="RefSeq" id="XP_037880279.1">
    <property type="nucleotide sequence ID" value="XM_038024351.1"/>
</dbReference>
<evidence type="ECO:0000256" key="1">
    <source>
        <dbReference type="ARBA" id="ARBA00022729"/>
    </source>
</evidence>
<organism evidence="7 8">
    <name type="scientific">Glossina fuscipes</name>
    <dbReference type="NCBI Taxonomy" id="7396"/>
    <lineage>
        <taxon>Eukaryota</taxon>
        <taxon>Metazoa</taxon>
        <taxon>Ecdysozoa</taxon>
        <taxon>Arthropoda</taxon>
        <taxon>Hexapoda</taxon>
        <taxon>Insecta</taxon>
        <taxon>Pterygota</taxon>
        <taxon>Neoptera</taxon>
        <taxon>Endopterygota</taxon>
        <taxon>Diptera</taxon>
        <taxon>Brachycera</taxon>
        <taxon>Muscomorpha</taxon>
        <taxon>Hippoboscoidea</taxon>
        <taxon>Glossinidae</taxon>
        <taxon>Glossina</taxon>
    </lineage>
</organism>
<keyword evidence="7" id="KW-1185">Reference proteome</keyword>
<comment type="catalytic activity">
    <reaction evidence="3">
        <text>a phosphate monoester + H2O = an alcohol + phosphate</text>
        <dbReference type="Rhea" id="RHEA:15017"/>
        <dbReference type="ChEBI" id="CHEBI:15377"/>
        <dbReference type="ChEBI" id="CHEBI:30879"/>
        <dbReference type="ChEBI" id="CHEBI:43474"/>
        <dbReference type="ChEBI" id="CHEBI:67140"/>
        <dbReference type="EC" id="3.1.3.2"/>
    </reaction>
</comment>
<dbReference type="InterPro" id="IPR041792">
    <property type="entry name" value="MPP_PAP"/>
</dbReference>
<dbReference type="PANTHER" id="PTHR45867:SF3">
    <property type="entry name" value="ACID PHOSPHATASE TYPE 7"/>
    <property type="match status" value="1"/>
</dbReference>
<dbReference type="InterPro" id="IPR004843">
    <property type="entry name" value="Calcineurin-like_PHP"/>
</dbReference>
<dbReference type="Gene3D" id="3.60.21.10">
    <property type="match status" value="1"/>
</dbReference>
<keyword evidence="3" id="KW-0378">Hydrolase</keyword>
<sequence length="453" mass="52638">MNLFYLLMITCVLQIIAIYEIVLANEIQDSLGNLTTVHYQPEQVHLSFGDKSNEIVITWSTRNATNQTVVFYRNNVDKSHKWLTAQGFAKQFVDGGPKKSKQCIHKVVLRNLKWNTSYEYICGSDLGWSARFYLKTVPQGSEWSPRLAIYGDMGNENAQSMARLQQDTQQGIYDAIIHVGDFAYDFDTDNAEVGDAFMQQIEAIAAYVPYMVCPGNHEEKYNFSNYKARFNMPGDHDSLWYSFNLGPIHFISFSTEVYYYLNYGLKLLTRQFEWLENDLKQANSPENRAKHPWIITYGHRPMYCSDDKEYDCNTELETFIRQGLPPFKVFGLEQLFYKYGVDVEFFAHEHFYTRLWPMYDFKVHNTSYINATAPIQIITGSAGNKENREPFSKELPEWNAFHSNDYGYTRLKAYNVTHLYIEQVSDDQNGAIIDKVWIIKYQHGAYTADASHA</sequence>
<comment type="similarity">
    <text evidence="3">Belongs to the metallophosphoesterase superfamily. Purple acid phosphatase family.</text>
</comment>
<dbReference type="Pfam" id="PF00149">
    <property type="entry name" value="Metallophos"/>
    <property type="match status" value="1"/>
</dbReference>
<dbReference type="GO" id="GO:0003993">
    <property type="term" value="F:acid phosphatase activity"/>
    <property type="evidence" value="ECO:0007669"/>
    <property type="project" value="UniProtKB-EC"/>
</dbReference>
<keyword evidence="2" id="KW-0325">Glycoprotein</keyword>
<evidence type="ECO:0000259" key="6">
    <source>
        <dbReference type="Pfam" id="PF16656"/>
    </source>
</evidence>
<dbReference type="InterPro" id="IPR008963">
    <property type="entry name" value="Purple_acid_Pase-like_N"/>
</dbReference>
<dbReference type="Pfam" id="PF14008">
    <property type="entry name" value="Metallophos_C"/>
    <property type="match status" value="1"/>
</dbReference>
<dbReference type="InterPro" id="IPR015914">
    <property type="entry name" value="PAPs_N"/>
</dbReference>
<dbReference type="GO" id="GO:0046872">
    <property type="term" value="F:metal ion binding"/>
    <property type="evidence" value="ECO:0007669"/>
    <property type="project" value="InterPro"/>
</dbReference>
<evidence type="ECO:0000313" key="8">
    <source>
        <dbReference type="RefSeq" id="XP_037880279.1"/>
    </source>
</evidence>
<dbReference type="AlphaFoldDB" id="A0A8U0W5A3"/>
<dbReference type="SUPFAM" id="SSF56300">
    <property type="entry name" value="Metallo-dependent phosphatases"/>
    <property type="match status" value="1"/>
</dbReference>
<dbReference type="GeneID" id="119631826"/>
<evidence type="ECO:0000313" key="7">
    <source>
        <dbReference type="Proteomes" id="UP000092443"/>
    </source>
</evidence>
<gene>
    <name evidence="8" type="primary">LOC119631826</name>
</gene>
<dbReference type="InterPro" id="IPR029052">
    <property type="entry name" value="Metallo-depent_PP-like"/>
</dbReference>
<evidence type="ECO:0000256" key="3">
    <source>
        <dbReference type="RuleBase" id="RU361203"/>
    </source>
</evidence>
<keyword evidence="1 3" id="KW-0732">Signal</keyword>
<dbReference type="Gene3D" id="2.60.40.380">
    <property type="entry name" value="Purple acid phosphatase-like, N-terminal"/>
    <property type="match status" value="1"/>
</dbReference>
<proteinExistence type="inferred from homology"/>
<reference evidence="8" key="1">
    <citation type="submission" date="2025-08" db="UniProtKB">
        <authorList>
            <consortium name="RefSeq"/>
        </authorList>
    </citation>
    <scope>IDENTIFICATION</scope>
    <source>
        <tissue evidence="8">Whole body pupa</tissue>
    </source>
</reference>
<evidence type="ECO:0000256" key="2">
    <source>
        <dbReference type="ARBA" id="ARBA00023180"/>
    </source>
</evidence>
<protein>
    <recommendedName>
        <fullName evidence="3">Purple acid phosphatase</fullName>
        <ecNumber evidence="3">3.1.3.2</ecNumber>
    </recommendedName>
</protein>
<dbReference type="EC" id="3.1.3.2" evidence="3"/>
<dbReference type="CDD" id="cd00839">
    <property type="entry name" value="MPP_PAPs"/>
    <property type="match status" value="1"/>
</dbReference>
<dbReference type="KEGG" id="gfs:119631826"/>
<dbReference type="PANTHER" id="PTHR45867">
    <property type="entry name" value="PURPLE ACID PHOSPHATASE"/>
    <property type="match status" value="1"/>
</dbReference>
<feature type="domain" description="Purple acid phosphatase C-terminal" evidence="5">
    <location>
        <begin position="373"/>
        <end position="434"/>
    </location>
</feature>
<evidence type="ECO:0000259" key="5">
    <source>
        <dbReference type="Pfam" id="PF14008"/>
    </source>
</evidence>
<accession>A0A8U0W5A3</accession>
<dbReference type="InterPro" id="IPR025733">
    <property type="entry name" value="PAPs_C"/>
</dbReference>
<feature type="domain" description="Calcineurin-like phosphoesterase" evidence="4">
    <location>
        <begin position="146"/>
        <end position="351"/>
    </location>
</feature>
<feature type="domain" description="Purple acid phosphatase N-terminal" evidence="6">
    <location>
        <begin position="41"/>
        <end position="136"/>
    </location>
</feature>
<dbReference type="Proteomes" id="UP000092443">
    <property type="component" value="Unplaced"/>
</dbReference>
<dbReference type="SUPFAM" id="SSF49363">
    <property type="entry name" value="Purple acid phosphatase, N-terminal domain"/>
    <property type="match status" value="1"/>
</dbReference>